<protein>
    <submittedName>
        <fullName evidence="2">Uncharacterized protein</fullName>
    </submittedName>
</protein>
<feature type="compositionally biased region" description="Acidic residues" evidence="1">
    <location>
        <begin position="52"/>
        <end position="74"/>
    </location>
</feature>
<gene>
    <name evidence="2" type="ORF">CCHR01_18709</name>
</gene>
<dbReference type="EMBL" id="JAQOWY010000787">
    <property type="protein sequence ID" value="KAK1838665.1"/>
    <property type="molecule type" value="Genomic_DNA"/>
</dbReference>
<dbReference type="AlphaFoldDB" id="A0AAD9E7X6"/>
<name>A0AAD9E7X6_9PEZI</name>
<feature type="region of interest" description="Disordered" evidence="1">
    <location>
        <begin position="39"/>
        <end position="89"/>
    </location>
</feature>
<evidence type="ECO:0000313" key="3">
    <source>
        <dbReference type="Proteomes" id="UP001243330"/>
    </source>
</evidence>
<keyword evidence="3" id="KW-1185">Reference proteome</keyword>
<proteinExistence type="predicted"/>
<comment type="caution">
    <text evidence="2">The sequence shown here is derived from an EMBL/GenBank/DDBJ whole genome shotgun (WGS) entry which is preliminary data.</text>
</comment>
<organism evidence="2 3">
    <name type="scientific">Colletotrichum chrysophilum</name>
    <dbReference type="NCBI Taxonomy" id="1836956"/>
    <lineage>
        <taxon>Eukaryota</taxon>
        <taxon>Fungi</taxon>
        <taxon>Dikarya</taxon>
        <taxon>Ascomycota</taxon>
        <taxon>Pezizomycotina</taxon>
        <taxon>Sordariomycetes</taxon>
        <taxon>Hypocreomycetidae</taxon>
        <taxon>Glomerellales</taxon>
        <taxon>Glomerellaceae</taxon>
        <taxon>Colletotrichum</taxon>
        <taxon>Colletotrichum gloeosporioides species complex</taxon>
    </lineage>
</organism>
<dbReference type="Proteomes" id="UP001243330">
    <property type="component" value="Unassembled WGS sequence"/>
</dbReference>
<sequence>MDTSWEPRKKVPARLRRKYWAQEKEDTGMDEWRTLEEQRVSIQSSQDGGEGVNEDEDDDENEEIEDGDDDEDAVVEVHANNNDGGKFKS</sequence>
<accession>A0AAD9E7X6</accession>
<evidence type="ECO:0000313" key="2">
    <source>
        <dbReference type="EMBL" id="KAK1838665.1"/>
    </source>
</evidence>
<reference evidence="2" key="1">
    <citation type="submission" date="2023-01" db="EMBL/GenBank/DDBJ databases">
        <title>Colletotrichum chrysophilum M932 genome sequence.</title>
        <authorList>
            <person name="Baroncelli R."/>
        </authorList>
    </citation>
    <scope>NUCLEOTIDE SEQUENCE</scope>
    <source>
        <strain evidence="2">M932</strain>
    </source>
</reference>
<evidence type="ECO:0000256" key="1">
    <source>
        <dbReference type="SAM" id="MobiDB-lite"/>
    </source>
</evidence>